<proteinExistence type="predicted"/>
<gene>
    <name evidence="1" type="ORF">SAMN04487859_108160</name>
</gene>
<dbReference type="RefSeq" id="WP_092837293.1">
    <property type="nucleotide sequence ID" value="NZ_FOVP01000008.1"/>
</dbReference>
<protein>
    <submittedName>
        <fullName evidence="1">Uncharacterized protein</fullName>
    </submittedName>
</protein>
<name>A0A1I5BRJ7_9RHOB</name>
<dbReference type="Proteomes" id="UP000198599">
    <property type="component" value="Unassembled WGS sequence"/>
</dbReference>
<reference evidence="2" key="1">
    <citation type="submission" date="2016-10" db="EMBL/GenBank/DDBJ databases">
        <authorList>
            <person name="Varghese N."/>
            <person name="Submissions S."/>
        </authorList>
    </citation>
    <scope>NUCLEOTIDE SEQUENCE [LARGE SCALE GENOMIC DNA]</scope>
    <source>
        <strain evidence="2">DSM 28463</strain>
    </source>
</reference>
<keyword evidence="2" id="KW-1185">Reference proteome</keyword>
<dbReference type="OrthoDB" id="7844914at2"/>
<evidence type="ECO:0000313" key="1">
    <source>
        <dbReference type="EMBL" id="SFN77360.1"/>
    </source>
</evidence>
<accession>A0A1I5BRJ7</accession>
<organism evidence="1 2">
    <name type="scientific">Roseovarius lutimaris</name>
    <dbReference type="NCBI Taxonomy" id="1005928"/>
    <lineage>
        <taxon>Bacteria</taxon>
        <taxon>Pseudomonadati</taxon>
        <taxon>Pseudomonadota</taxon>
        <taxon>Alphaproteobacteria</taxon>
        <taxon>Rhodobacterales</taxon>
        <taxon>Roseobacteraceae</taxon>
        <taxon>Roseovarius</taxon>
    </lineage>
</organism>
<evidence type="ECO:0000313" key="2">
    <source>
        <dbReference type="Proteomes" id="UP000198599"/>
    </source>
</evidence>
<dbReference type="EMBL" id="FOVP01000008">
    <property type="protein sequence ID" value="SFN77360.1"/>
    <property type="molecule type" value="Genomic_DNA"/>
</dbReference>
<dbReference type="AlphaFoldDB" id="A0A1I5BRJ7"/>
<sequence>MHHPDPHTCDTIEGRAAQAFAASRDCVTALNTDIIPSLQPRERSGPKRLIAAIEHRRIFDKETLSELDVLIEKVFRLILDGSTNVEQFVADECHTDGGGTITQLHRAPEAEALARALPFLLEFNQALLDVHDLMHAIRAVDELRQRI</sequence>